<evidence type="ECO:0000313" key="3">
    <source>
        <dbReference type="Proteomes" id="UP000594749"/>
    </source>
</evidence>
<dbReference type="Pfam" id="PF05545">
    <property type="entry name" value="FixQ"/>
    <property type="match status" value="1"/>
</dbReference>
<gene>
    <name evidence="2" type="ORF">IMC76_04930</name>
</gene>
<dbReference type="AlphaFoldDB" id="A0A7M1LDD5"/>
<keyword evidence="3" id="KW-1185">Reference proteome</keyword>
<dbReference type="InterPro" id="IPR008621">
    <property type="entry name" value="Cbb3-typ_cyt_oxidase_comp"/>
</dbReference>
<dbReference type="RefSeq" id="WP_025802794.1">
    <property type="nucleotide sequence ID" value="NZ_CP053842.1"/>
</dbReference>
<accession>A0A7M1LDD5</accession>
<dbReference type="OrthoDB" id="5334837at2"/>
<dbReference type="Proteomes" id="UP000594749">
    <property type="component" value="Chromosome"/>
</dbReference>
<reference evidence="2 3" key="1">
    <citation type="submission" date="2020-10" db="EMBL/GenBank/DDBJ databases">
        <title>Campylobacter and Helicobacter PacBio genomes.</title>
        <authorList>
            <person name="Lane C."/>
        </authorList>
    </citation>
    <scope>NUCLEOTIDE SEQUENCE [LARGE SCALE GENOMIC DNA]</scope>
    <source>
        <strain evidence="2 3">2016D-0077</strain>
    </source>
</reference>
<proteinExistence type="predicted"/>
<name>A0A7M1LDD5_9BACT</name>
<dbReference type="NCBIfam" id="TIGR02736">
    <property type="entry name" value="cbb3_Q_epsi"/>
    <property type="match status" value="1"/>
</dbReference>
<keyword evidence="1" id="KW-1133">Transmembrane helix</keyword>
<keyword evidence="1" id="KW-0812">Transmembrane</keyword>
<dbReference type="InterPro" id="IPR014107">
    <property type="entry name" value="Cyt_c_oxidase_cbb3_CcoQ"/>
</dbReference>
<dbReference type="EMBL" id="CP063078">
    <property type="protein sequence ID" value="QOQ86579.1"/>
    <property type="molecule type" value="Genomic_DNA"/>
</dbReference>
<feature type="transmembrane region" description="Helical" evidence="1">
    <location>
        <begin position="12"/>
        <end position="33"/>
    </location>
</feature>
<organism evidence="2 3">
    <name type="scientific">Campylobacter corcagiensis</name>
    <dbReference type="NCBI Taxonomy" id="1448857"/>
    <lineage>
        <taxon>Bacteria</taxon>
        <taxon>Pseudomonadati</taxon>
        <taxon>Campylobacterota</taxon>
        <taxon>Epsilonproteobacteria</taxon>
        <taxon>Campylobacterales</taxon>
        <taxon>Campylobacteraceae</taxon>
        <taxon>Campylobacter</taxon>
    </lineage>
</organism>
<evidence type="ECO:0000256" key="1">
    <source>
        <dbReference type="SAM" id="Phobius"/>
    </source>
</evidence>
<protein>
    <submittedName>
        <fullName evidence="2">Cytochrome c oxidase, cbb3-type, CcoQ subunit</fullName>
    </submittedName>
</protein>
<sequence>MSMELIREIQAYAYVVLIVGLCVGLYAYFFHLLKSEKTGRRDYEKYGDLALNDSIDDNLLEPKTPSENDNKELKK</sequence>
<evidence type="ECO:0000313" key="2">
    <source>
        <dbReference type="EMBL" id="QOQ86579.1"/>
    </source>
</evidence>
<keyword evidence="1" id="KW-0472">Membrane</keyword>